<gene>
    <name evidence="1" type="ORF">METZ01_LOCUS267597</name>
</gene>
<dbReference type="EMBL" id="UINC01075998">
    <property type="protein sequence ID" value="SVC14743.1"/>
    <property type="molecule type" value="Genomic_DNA"/>
</dbReference>
<protein>
    <submittedName>
        <fullName evidence="1">Uncharacterized protein</fullName>
    </submittedName>
</protein>
<sequence length="51" mass="6190">MCYQTIFVDKSLKKYSNLWRRERDSNPRKYCYFTRFPSVLIKPLSHLSVAC</sequence>
<reference evidence="1" key="1">
    <citation type="submission" date="2018-05" db="EMBL/GenBank/DDBJ databases">
        <authorList>
            <person name="Lanie J.A."/>
            <person name="Ng W.-L."/>
            <person name="Kazmierczak K.M."/>
            <person name="Andrzejewski T.M."/>
            <person name="Davidsen T.M."/>
            <person name="Wayne K.J."/>
            <person name="Tettelin H."/>
            <person name="Glass J.I."/>
            <person name="Rusch D."/>
            <person name="Podicherti R."/>
            <person name="Tsui H.-C.T."/>
            <person name="Winkler M.E."/>
        </authorList>
    </citation>
    <scope>NUCLEOTIDE SEQUENCE</scope>
</reference>
<evidence type="ECO:0000313" key="1">
    <source>
        <dbReference type="EMBL" id="SVC14743.1"/>
    </source>
</evidence>
<feature type="non-terminal residue" evidence="1">
    <location>
        <position position="51"/>
    </location>
</feature>
<organism evidence="1">
    <name type="scientific">marine metagenome</name>
    <dbReference type="NCBI Taxonomy" id="408172"/>
    <lineage>
        <taxon>unclassified sequences</taxon>
        <taxon>metagenomes</taxon>
        <taxon>ecological metagenomes</taxon>
    </lineage>
</organism>
<accession>A0A382JU18</accession>
<proteinExistence type="predicted"/>
<dbReference type="AlphaFoldDB" id="A0A382JU18"/>
<name>A0A382JU18_9ZZZZ</name>